<reference evidence="1" key="1">
    <citation type="journal article" date="2020" name="mSystems">
        <title>Genome- and Community-Level Interaction Insights into Carbon Utilization and Element Cycling Functions of Hydrothermarchaeota in Hydrothermal Sediment.</title>
        <authorList>
            <person name="Zhou Z."/>
            <person name="Liu Y."/>
            <person name="Xu W."/>
            <person name="Pan J."/>
            <person name="Luo Z.H."/>
            <person name="Li M."/>
        </authorList>
    </citation>
    <scope>NUCLEOTIDE SEQUENCE [LARGE SCALE GENOMIC DNA]</scope>
    <source>
        <strain evidence="1">SpSt-69</strain>
    </source>
</reference>
<sequence>MTTLDFEAFSLSKNFIFESKNVELSNLIANESIAVFPQKSYVIRGIILKYIYDKNVIVLPEESKKAAVLFKKWAEEGKNVLIIDPTTSFMKTLVSLGVSYEPVCSSMNVFRLKKSDEYILEDPSPYNVVEKDLTKILNINCIPKLSLYQHPISNENRSLIIFENVKIPENAKLKFSIALHPQVWNPNKGDGVVFEVFIEHNGEKEKIFSKYIDPKNNPEERKWNDFEIDLSKYSGKNVTIILSTLPGPKNDNRWDWAYWGDLRIVRG</sequence>
<evidence type="ECO:0000313" key="1">
    <source>
        <dbReference type="EMBL" id="HGL17862.1"/>
    </source>
</evidence>
<proteinExistence type="predicted"/>
<protein>
    <submittedName>
        <fullName evidence="1">Uncharacterized protein</fullName>
    </submittedName>
</protein>
<name>A0A7V4E4E4_UNCW3</name>
<organism evidence="1">
    <name type="scientific">candidate division WOR-3 bacterium</name>
    <dbReference type="NCBI Taxonomy" id="2052148"/>
    <lineage>
        <taxon>Bacteria</taxon>
        <taxon>Bacteria division WOR-3</taxon>
    </lineage>
</organism>
<accession>A0A7V4E4E4</accession>
<gene>
    <name evidence="1" type="ORF">ENU66_06020</name>
</gene>
<dbReference type="EMBL" id="DTDJ01000041">
    <property type="protein sequence ID" value="HGL17862.1"/>
    <property type="molecule type" value="Genomic_DNA"/>
</dbReference>
<comment type="caution">
    <text evidence="1">The sequence shown here is derived from an EMBL/GenBank/DDBJ whole genome shotgun (WGS) entry which is preliminary data.</text>
</comment>
<dbReference type="AlphaFoldDB" id="A0A7V4E4E4"/>